<comment type="subcellular location">
    <subcellularLocation>
        <location evidence="4">Cell outer membrane</location>
        <topology evidence="4">Lipid-anchor</topology>
    </subcellularLocation>
</comment>
<dbReference type="PROSITE" id="PS51257">
    <property type="entry name" value="PROKAR_LIPOPROTEIN"/>
    <property type="match status" value="1"/>
</dbReference>
<name>A0A840RDL7_9NEIS</name>
<comment type="similarity">
    <text evidence="4">Belongs to the BamB family.</text>
</comment>
<dbReference type="GO" id="GO:0043165">
    <property type="term" value="P:Gram-negative-bacterium-type cell outer membrane assembly"/>
    <property type="evidence" value="ECO:0007669"/>
    <property type="project" value="UniProtKB-UniRule"/>
</dbReference>
<feature type="signal peptide" evidence="5">
    <location>
        <begin position="1"/>
        <end position="29"/>
    </location>
</feature>
<dbReference type="InterPro" id="IPR015943">
    <property type="entry name" value="WD40/YVTN_repeat-like_dom_sf"/>
</dbReference>
<dbReference type="GO" id="GO:0009279">
    <property type="term" value="C:cell outer membrane"/>
    <property type="evidence" value="ECO:0007669"/>
    <property type="project" value="UniProtKB-SubCell"/>
</dbReference>
<dbReference type="InterPro" id="IPR018391">
    <property type="entry name" value="PQQ_b-propeller_rpt"/>
</dbReference>
<dbReference type="PROSITE" id="PS51318">
    <property type="entry name" value="TAT"/>
    <property type="match status" value="1"/>
</dbReference>
<dbReference type="Pfam" id="PF13360">
    <property type="entry name" value="PQQ_2"/>
    <property type="match status" value="1"/>
</dbReference>
<evidence type="ECO:0000256" key="4">
    <source>
        <dbReference type="HAMAP-Rule" id="MF_00923"/>
    </source>
</evidence>
<protein>
    <recommendedName>
        <fullName evidence="4">Outer membrane protein assembly factor BamB</fullName>
    </recommendedName>
</protein>
<dbReference type="HAMAP" id="MF_00923">
    <property type="entry name" value="OM_assembly_BamB"/>
    <property type="match status" value="1"/>
</dbReference>
<dbReference type="GO" id="GO:0051205">
    <property type="term" value="P:protein insertion into membrane"/>
    <property type="evidence" value="ECO:0007669"/>
    <property type="project" value="UniProtKB-UniRule"/>
</dbReference>
<organism evidence="7 8">
    <name type="scientific">Silvimonas terrae</name>
    <dbReference type="NCBI Taxonomy" id="300266"/>
    <lineage>
        <taxon>Bacteria</taxon>
        <taxon>Pseudomonadati</taxon>
        <taxon>Pseudomonadota</taxon>
        <taxon>Betaproteobacteria</taxon>
        <taxon>Neisseriales</taxon>
        <taxon>Chitinibacteraceae</taxon>
        <taxon>Silvimonas</taxon>
    </lineage>
</organism>
<feature type="chain" id="PRO_5033175154" description="Outer membrane protein assembly factor BamB" evidence="5">
    <location>
        <begin position="30"/>
        <end position="380"/>
    </location>
</feature>
<evidence type="ECO:0000256" key="1">
    <source>
        <dbReference type="ARBA" id="ARBA00022729"/>
    </source>
</evidence>
<evidence type="ECO:0000313" key="8">
    <source>
        <dbReference type="Proteomes" id="UP000543030"/>
    </source>
</evidence>
<accession>A0A840RDL7</accession>
<keyword evidence="3 4" id="KW-0998">Cell outer membrane</keyword>
<dbReference type="SUPFAM" id="SSF50998">
    <property type="entry name" value="Quinoprotein alcohol dehydrogenase-like"/>
    <property type="match status" value="1"/>
</dbReference>
<feature type="domain" description="Pyrrolo-quinoline quinone repeat" evidence="6">
    <location>
        <begin position="78"/>
        <end position="306"/>
    </location>
</feature>
<evidence type="ECO:0000256" key="2">
    <source>
        <dbReference type="ARBA" id="ARBA00023136"/>
    </source>
</evidence>
<dbReference type="SMART" id="SM00564">
    <property type="entry name" value="PQQ"/>
    <property type="match status" value="7"/>
</dbReference>
<keyword evidence="8" id="KW-1185">Reference proteome</keyword>
<dbReference type="PANTHER" id="PTHR34512:SF30">
    <property type="entry name" value="OUTER MEMBRANE PROTEIN ASSEMBLY FACTOR BAMB"/>
    <property type="match status" value="1"/>
</dbReference>
<dbReference type="AlphaFoldDB" id="A0A840RDL7"/>
<keyword evidence="4" id="KW-0449">Lipoprotein</keyword>
<dbReference type="PANTHER" id="PTHR34512">
    <property type="entry name" value="CELL SURFACE PROTEIN"/>
    <property type="match status" value="1"/>
</dbReference>
<keyword evidence="1 4" id="KW-0732">Signal</keyword>
<comment type="subunit">
    <text evidence="4">Part of the Bam complex.</text>
</comment>
<proteinExistence type="inferred from homology"/>
<dbReference type="Proteomes" id="UP000543030">
    <property type="component" value="Unassembled WGS sequence"/>
</dbReference>
<reference evidence="7 8" key="1">
    <citation type="submission" date="2020-08" db="EMBL/GenBank/DDBJ databases">
        <title>Genomic Encyclopedia of Type Strains, Phase IV (KMG-IV): sequencing the most valuable type-strain genomes for metagenomic binning, comparative biology and taxonomic classification.</title>
        <authorList>
            <person name="Goeker M."/>
        </authorList>
    </citation>
    <scope>NUCLEOTIDE SEQUENCE [LARGE SCALE GENOMIC DNA]</scope>
    <source>
        <strain evidence="7 8">DSM 18233</strain>
    </source>
</reference>
<dbReference type="InterPro" id="IPR006311">
    <property type="entry name" value="TAT_signal"/>
</dbReference>
<dbReference type="InterPro" id="IPR011047">
    <property type="entry name" value="Quinoprotein_ADH-like_sf"/>
</dbReference>
<evidence type="ECO:0000256" key="5">
    <source>
        <dbReference type="SAM" id="SignalP"/>
    </source>
</evidence>
<dbReference type="InterPro" id="IPR017687">
    <property type="entry name" value="BamB"/>
</dbReference>
<evidence type="ECO:0000313" key="7">
    <source>
        <dbReference type="EMBL" id="MBB5190361.1"/>
    </source>
</evidence>
<dbReference type="NCBIfam" id="TIGR03300">
    <property type="entry name" value="assembly_YfgL"/>
    <property type="match status" value="1"/>
</dbReference>
<sequence length="380" mass="39761">MSLQRQFVRGLCLSAVALALAGCAAPSNAPTPSPLPVVKNTANVAVQWRASAGSESEFLRFLPANLGDLMVVAGAPDRLTAYKLDRGTVQWQVRLEKPVAGGVGAGNGVVAVGTLKGMVYVFDANGKPLWNSQATSEIVAPPAIANDVVLVRTGDGKISALSIADGSVKWQFSRQLPTLTLRNYAPLTVADGVVYAGLPAGHLAALSAEDGRVLWDNVVAQPKGATEVERVADVVSAPLISGGSVCAAAYQGRVGCFDRRSGSTVWSREASSYSGVAVDGNKVFLTDDQGHVRAFEHETGRSVWDQDKLAARIVSAPSILGGYVAVADYQGYVHLLNEDDGSFVAQIATDGSRIAAAPQTFSDHLILQSQKGDVYSVGIK</sequence>
<dbReference type="EMBL" id="JACHHN010000002">
    <property type="protein sequence ID" value="MBB5190361.1"/>
    <property type="molecule type" value="Genomic_DNA"/>
</dbReference>
<comment type="caution">
    <text evidence="7">The sequence shown here is derived from an EMBL/GenBank/DDBJ whole genome shotgun (WGS) entry which is preliminary data.</text>
</comment>
<dbReference type="RefSeq" id="WP_184098340.1">
    <property type="nucleotide sequence ID" value="NZ_JACHHN010000002.1"/>
</dbReference>
<dbReference type="Gene3D" id="2.130.10.10">
    <property type="entry name" value="YVTN repeat-like/Quinoprotein amine dehydrogenase"/>
    <property type="match status" value="1"/>
</dbReference>
<keyword evidence="2 4" id="KW-0472">Membrane</keyword>
<gene>
    <name evidence="4" type="primary">bamB</name>
    <name evidence="7" type="ORF">HNQ50_001083</name>
</gene>
<evidence type="ECO:0000256" key="3">
    <source>
        <dbReference type="ARBA" id="ARBA00023237"/>
    </source>
</evidence>
<evidence type="ECO:0000259" key="6">
    <source>
        <dbReference type="Pfam" id="PF13360"/>
    </source>
</evidence>
<comment type="function">
    <text evidence="4">Part of the outer membrane protein assembly complex, which is involved in assembly and insertion of beta-barrel proteins into the outer membrane.</text>
</comment>
<dbReference type="InterPro" id="IPR002372">
    <property type="entry name" value="PQQ_rpt_dom"/>
</dbReference>
<keyword evidence="4" id="KW-0564">Palmitate</keyword>